<dbReference type="Pfam" id="PF00512">
    <property type="entry name" value="HisKA"/>
    <property type="match status" value="1"/>
</dbReference>
<feature type="transmembrane region" description="Helical" evidence="9">
    <location>
        <begin position="12"/>
        <end position="31"/>
    </location>
</feature>
<keyword evidence="5 12" id="KW-0418">Kinase</keyword>
<dbReference type="InterPro" id="IPR036097">
    <property type="entry name" value="HisK_dim/P_sf"/>
</dbReference>
<dbReference type="SMART" id="SM00387">
    <property type="entry name" value="HATPase_c"/>
    <property type="match status" value="1"/>
</dbReference>
<dbReference type="PROSITE" id="PS50109">
    <property type="entry name" value="HIS_KIN"/>
    <property type="match status" value="1"/>
</dbReference>
<feature type="transmembrane region" description="Helical" evidence="9">
    <location>
        <begin position="182"/>
        <end position="204"/>
    </location>
</feature>
<dbReference type="InterPro" id="IPR011006">
    <property type="entry name" value="CheY-like_superfamily"/>
</dbReference>
<dbReference type="CDD" id="cd16922">
    <property type="entry name" value="HATPase_EvgS-ArcB-TorS-like"/>
    <property type="match status" value="1"/>
</dbReference>
<keyword evidence="4" id="KW-0808">Transferase</keyword>
<dbReference type="FunFam" id="3.30.565.10:FF:000010">
    <property type="entry name" value="Sensor histidine kinase RcsC"/>
    <property type="match status" value="1"/>
</dbReference>
<dbReference type="GO" id="GO:0000155">
    <property type="term" value="F:phosphorelay sensor kinase activity"/>
    <property type="evidence" value="ECO:0007669"/>
    <property type="project" value="InterPro"/>
</dbReference>
<feature type="modified residue" description="4-aspartylphosphate" evidence="8">
    <location>
        <position position="633"/>
    </location>
</feature>
<dbReference type="InterPro" id="IPR036890">
    <property type="entry name" value="HATPase_C_sf"/>
</dbReference>
<evidence type="ECO:0000256" key="3">
    <source>
        <dbReference type="ARBA" id="ARBA00022553"/>
    </source>
</evidence>
<dbReference type="GO" id="GO:0016787">
    <property type="term" value="F:hydrolase activity"/>
    <property type="evidence" value="ECO:0007669"/>
    <property type="project" value="UniProtKB-KW"/>
</dbReference>
<dbReference type="Gene3D" id="1.10.287.130">
    <property type="match status" value="1"/>
</dbReference>
<dbReference type="InterPro" id="IPR003594">
    <property type="entry name" value="HATPase_dom"/>
</dbReference>
<keyword evidence="9" id="KW-0812">Transmembrane</keyword>
<dbReference type="PANTHER" id="PTHR43047">
    <property type="entry name" value="TWO-COMPONENT HISTIDINE PROTEIN KINASE"/>
    <property type="match status" value="1"/>
</dbReference>
<dbReference type="RefSeq" id="WP_045986395.1">
    <property type="nucleotide sequence ID" value="NZ_CP063052.1"/>
</dbReference>
<keyword evidence="6" id="KW-0378">Hydrolase</keyword>
<keyword evidence="3 8" id="KW-0597">Phosphoprotein</keyword>
<organism evidence="12">
    <name type="scientific">Vibrio coralliilyticus</name>
    <dbReference type="NCBI Taxonomy" id="190893"/>
    <lineage>
        <taxon>Bacteria</taxon>
        <taxon>Pseudomonadati</taxon>
        <taxon>Pseudomonadota</taxon>
        <taxon>Gammaproteobacteria</taxon>
        <taxon>Vibrionales</taxon>
        <taxon>Vibrionaceae</taxon>
        <taxon>Vibrio</taxon>
    </lineage>
</organism>
<accession>A0A837G708</accession>
<evidence type="ECO:0000256" key="4">
    <source>
        <dbReference type="ARBA" id="ARBA00022679"/>
    </source>
</evidence>
<evidence type="ECO:0000256" key="8">
    <source>
        <dbReference type="PROSITE-ProRule" id="PRU00169"/>
    </source>
</evidence>
<dbReference type="InterPro" id="IPR001789">
    <property type="entry name" value="Sig_transdc_resp-reg_receiver"/>
</dbReference>
<dbReference type="PROSITE" id="PS50110">
    <property type="entry name" value="RESPONSE_REGULATORY"/>
    <property type="match status" value="1"/>
</dbReference>
<dbReference type="Pfam" id="PF00072">
    <property type="entry name" value="Response_reg"/>
    <property type="match status" value="1"/>
</dbReference>
<dbReference type="InterPro" id="IPR003661">
    <property type="entry name" value="HisK_dim/P_dom"/>
</dbReference>
<dbReference type="SMART" id="SM00448">
    <property type="entry name" value="REC"/>
    <property type="match status" value="1"/>
</dbReference>
<comment type="caution">
    <text evidence="12">The sequence shown here is derived from an EMBL/GenBank/DDBJ whole genome shotgun (WGS) entry which is preliminary data.</text>
</comment>
<comment type="catalytic activity">
    <reaction evidence="1">
        <text>ATP + protein L-histidine = ADP + protein N-phospho-L-histidine.</text>
        <dbReference type="EC" id="2.7.13.3"/>
    </reaction>
</comment>
<evidence type="ECO:0000256" key="2">
    <source>
        <dbReference type="ARBA" id="ARBA00012438"/>
    </source>
</evidence>
<sequence>MERFWDRGRYFVVIISALCSLLLLVIAYVFYSVTEIKNVSSEPYVTIISNNISAKTKLLFVKSEVLSFSALRDKKSLSKLKFKSRIYKSSILQDLLAERTNRVHEKFGNVDELQQVVEDIRSVFDSIDQLSLTNVENIDTVINRIDGTYSRLNIYLADFVAEVQRQQIEFLDFKESFYNKQYVYLGIILLCSMLMIGVISWMYLHQIRLSKDLEERTKVMEEAKRNAEQSSIAKARFLANMSHEMRTPLNAIIGLSQKEYYQSSDEQTRHFLSMINSSGEHLLKLINNVLDLSKIEQGKSKLESDEFFISELIDVSKTVFINFDKQQAVDVFFSVSLDRNYKIKSDKTKLVQLINNLGYNALKFTESGHVEIHISLSSESGMLHIVVKDTGIGMTQEQLDKVFQEFTQADDSITRKYGGTGLGLSICQSLVNLLGGAISVESSLGEGSEFSIEVPVSITDSAPLVSDELATGSVRVVSDNRYATELITKELNKLELYDAHGDSVLCYLRSDDVLENTLKQAHCRDDQTLIVYGNINTTLPPSENMTLLSKPYDLFSLLDCLQAMAKTDSKQERTVGGDDVSGVSVMLVEDIRMNQIVAQKMLATLEAEVTTVNNGQECVDLLNHEHFDIIFMDIQMPVMDGLEALKQIKRDNLAPDTAIIALTANTFESDVQNYLEQGFDNVLPKPFKLEWLKGMLEKHA</sequence>
<dbReference type="Gene3D" id="3.40.50.2300">
    <property type="match status" value="1"/>
</dbReference>
<dbReference type="SUPFAM" id="SSF52172">
    <property type="entry name" value="CheY-like"/>
    <property type="match status" value="1"/>
</dbReference>
<gene>
    <name evidence="12" type="ORF">TW71_14850</name>
</gene>
<feature type="domain" description="Response regulatory" evidence="11">
    <location>
        <begin position="584"/>
        <end position="700"/>
    </location>
</feature>
<dbReference type="PANTHER" id="PTHR43047:SF72">
    <property type="entry name" value="OSMOSENSING HISTIDINE PROTEIN KINASE SLN1"/>
    <property type="match status" value="1"/>
</dbReference>
<dbReference type="InterPro" id="IPR004358">
    <property type="entry name" value="Sig_transdc_His_kin-like_C"/>
</dbReference>
<evidence type="ECO:0000259" key="10">
    <source>
        <dbReference type="PROSITE" id="PS50109"/>
    </source>
</evidence>
<keyword evidence="7" id="KW-0902">Two-component regulatory system</keyword>
<evidence type="ECO:0000256" key="5">
    <source>
        <dbReference type="ARBA" id="ARBA00022777"/>
    </source>
</evidence>
<dbReference type="SUPFAM" id="SSF55874">
    <property type="entry name" value="ATPase domain of HSP90 chaperone/DNA topoisomerase II/histidine kinase"/>
    <property type="match status" value="1"/>
</dbReference>
<dbReference type="Pfam" id="PF02518">
    <property type="entry name" value="HATPase_c"/>
    <property type="match status" value="1"/>
</dbReference>
<proteinExistence type="predicted"/>
<evidence type="ECO:0000313" key="12">
    <source>
        <dbReference type="EMBL" id="KJY71290.1"/>
    </source>
</evidence>
<feature type="domain" description="Histidine kinase" evidence="10">
    <location>
        <begin position="240"/>
        <end position="458"/>
    </location>
</feature>
<keyword evidence="9" id="KW-0472">Membrane</keyword>
<evidence type="ECO:0000259" key="11">
    <source>
        <dbReference type="PROSITE" id="PS50110"/>
    </source>
</evidence>
<dbReference type="Gene3D" id="3.30.565.10">
    <property type="entry name" value="Histidine kinase-like ATPase, C-terminal domain"/>
    <property type="match status" value="1"/>
</dbReference>
<dbReference type="CDD" id="cd17546">
    <property type="entry name" value="REC_hyHK_CKI1_RcsC-like"/>
    <property type="match status" value="1"/>
</dbReference>
<dbReference type="InterPro" id="IPR005467">
    <property type="entry name" value="His_kinase_dom"/>
</dbReference>
<reference evidence="12" key="1">
    <citation type="journal article" date="2015" name="BMC Genomics">
        <title>Genome mining reveals unlocked bioactive potential of marine Gram-negative bacteria.</title>
        <authorList>
            <person name="Machado H."/>
            <person name="Sonnenschein E.C."/>
            <person name="Melchiorsen J."/>
            <person name="Gram L."/>
        </authorList>
    </citation>
    <scope>NUCLEOTIDE SEQUENCE</scope>
    <source>
        <strain evidence="12">S2052</strain>
    </source>
</reference>
<dbReference type="SUPFAM" id="SSF47384">
    <property type="entry name" value="Homodimeric domain of signal transducing histidine kinase"/>
    <property type="match status" value="1"/>
</dbReference>
<dbReference type="EC" id="2.7.13.3" evidence="2"/>
<keyword evidence="9" id="KW-1133">Transmembrane helix</keyword>
<dbReference type="PRINTS" id="PR00344">
    <property type="entry name" value="BCTRLSENSOR"/>
</dbReference>
<evidence type="ECO:0000256" key="9">
    <source>
        <dbReference type="SAM" id="Phobius"/>
    </source>
</evidence>
<dbReference type="CDD" id="cd00082">
    <property type="entry name" value="HisKA"/>
    <property type="match status" value="1"/>
</dbReference>
<dbReference type="GO" id="GO:0009927">
    <property type="term" value="F:histidine phosphotransfer kinase activity"/>
    <property type="evidence" value="ECO:0007669"/>
    <property type="project" value="TreeGrafter"/>
</dbReference>
<evidence type="ECO:0000256" key="1">
    <source>
        <dbReference type="ARBA" id="ARBA00000085"/>
    </source>
</evidence>
<dbReference type="SMART" id="SM00388">
    <property type="entry name" value="HisKA"/>
    <property type="match status" value="1"/>
</dbReference>
<name>A0A837G708_9VIBR</name>
<protein>
    <recommendedName>
        <fullName evidence="2">histidine kinase</fullName>
        <ecNumber evidence="2">2.7.13.3</ecNumber>
    </recommendedName>
</protein>
<dbReference type="AlphaFoldDB" id="A0A837G708"/>
<dbReference type="EMBL" id="JXXR01000016">
    <property type="protein sequence ID" value="KJY71290.1"/>
    <property type="molecule type" value="Genomic_DNA"/>
</dbReference>
<evidence type="ECO:0000256" key="7">
    <source>
        <dbReference type="ARBA" id="ARBA00023012"/>
    </source>
</evidence>
<dbReference type="GO" id="GO:0005886">
    <property type="term" value="C:plasma membrane"/>
    <property type="evidence" value="ECO:0007669"/>
    <property type="project" value="TreeGrafter"/>
</dbReference>
<evidence type="ECO:0000256" key="6">
    <source>
        <dbReference type="ARBA" id="ARBA00022801"/>
    </source>
</evidence>